<feature type="compositionally biased region" description="Basic residues" evidence="1">
    <location>
        <begin position="275"/>
        <end position="284"/>
    </location>
</feature>
<evidence type="ECO:0000313" key="2">
    <source>
        <dbReference type="EMBL" id="KAL0277155.1"/>
    </source>
</evidence>
<feature type="region of interest" description="Disordered" evidence="1">
    <location>
        <begin position="399"/>
        <end position="467"/>
    </location>
</feature>
<organism evidence="2">
    <name type="scientific">Menopon gallinae</name>
    <name type="common">poultry shaft louse</name>
    <dbReference type="NCBI Taxonomy" id="328185"/>
    <lineage>
        <taxon>Eukaryota</taxon>
        <taxon>Metazoa</taxon>
        <taxon>Ecdysozoa</taxon>
        <taxon>Arthropoda</taxon>
        <taxon>Hexapoda</taxon>
        <taxon>Insecta</taxon>
        <taxon>Pterygota</taxon>
        <taxon>Neoptera</taxon>
        <taxon>Paraneoptera</taxon>
        <taxon>Psocodea</taxon>
        <taxon>Troctomorpha</taxon>
        <taxon>Phthiraptera</taxon>
        <taxon>Amblycera</taxon>
        <taxon>Menoponidae</taxon>
        <taxon>Menopon</taxon>
    </lineage>
</organism>
<evidence type="ECO:0000256" key="1">
    <source>
        <dbReference type="SAM" id="MobiDB-lite"/>
    </source>
</evidence>
<feature type="compositionally biased region" description="Low complexity" evidence="1">
    <location>
        <begin position="183"/>
        <end position="199"/>
    </location>
</feature>
<gene>
    <name evidence="2" type="ORF">PYX00_004530</name>
</gene>
<protein>
    <submittedName>
        <fullName evidence="2">Uncharacterized protein</fullName>
    </submittedName>
</protein>
<proteinExistence type="predicted"/>
<sequence length="703" mass="79516">MSPRRDERKFGQRRTTNEKPKQEARPLENNETSLKTSYAKKLLNGLEQSSNKETKTVNGAKSNGPSDYNNAQTAVMNVTVQSESNSVHSPTKTNYSNKRLSNDKFIPAEGKRSGARITNGNVKNGFDRQRYNRGNVSSTTTAPTAVNKSKEFRYRKPQAKWEEVVEDAPSDEVIAIDSKNYSEKSSSVSELSSPTELSSGQNTPPEKLIVRKMEEKIDNEFNRSFEEKLKQNLNEVEKEAAEEEEEEEEQEQEPEPSTTPKKPRKKGKGKDERKPKVRSKRKKKQAESKESEESPEENPLFQFCGKSQDFLSQAWESMNKERVEPMPDLESILTTDSDELLETLGIVQKWTVPKLPLASDLMLFSGFGRERPKLKFEDFFAPPVLKELQGDMFAKTNISNMRSTKPEEFFATVVDSPRKDTSKNSKSGKKKSAEDGKRKGPGKKEKPREKEESKSDEPPPPPQEELKLGIVEAVNTWLKEQGDPEKVLSVEALKRMEPEEEPDQKNGLGNPIHASSVEEGGACIRVANVSKDDGYLGTETTEKREGTPPRLYRSSSWDAKLSEVQIKKRLRFLTEATSWDRKWLKDSRLLKHFKFIADSANFCHELLGDVRNGYVFAREELCDPKQSVSKYYTLSPSVLDSANEVDCDGEAFDALEYKFREVLPTGNLSITDSGVHSDTESNEEAVSELKHPLPNKQVCCKMQ</sequence>
<feature type="region of interest" description="Disordered" evidence="1">
    <location>
        <begin position="1"/>
        <end position="213"/>
    </location>
</feature>
<accession>A0AAW2I526</accession>
<dbReference type="AlphaFoldDB" id="A0AAW2I526"/>
<dbReference type="EMBL" id="JARGDH010000002">
    <property type="protein sequence ID" value="KAL0277155.1"/>
    <property type="molecule type" value="Genomic_DNA"/>
</dbReference>
<feature type="compositionally biased region" description="Basic and acidic residues" evidence="1">
    <location>
        <begin position="1"/>
        <end position="28"/>
    </location>
</feature>
<name>A0AAW2I526_9NEOP</name>
<feature type="compositionally biased region" description="Polar residues" evidence="1">
    <location>
        <begin position="56"/>
        <end position="99"/>
    </location>
</feature>
<feature type="compositionally biased region" description="Polar residues" evidence="1">
    <location>
        <begin position="132"/>
        <end position="147"/>
    </location>
</feature>
<feature type="compositionally biased region" description="Acidic residues" evidence="1">
    <location>
        <begin position="240"/>
        <end position="254"/>
    </location>
</feature>
<feature type="compositionally biased region" description="Basic and acidic residues" evidence="1">
    <location>
        <begin position="148"/>
        <end position="163"/>
    </location>
</feature>
<feature type="compositionally biased region" description="Basic and acidic residues" evidence="1">
    <location>
        <begin position="228"/>
        <end position="239"/>
    </location>
</feature>
<reference evidence="2" key="1">
    <citation type="journal article" date="2024" name="Gigascience">
        <title>Chromosome-level genome of the poultry shaft louse Menopon gallinae provides insight into the host-switching and adaptive evolution of parasitic lice.</title>
        <authorList>
            <person name="Xu Y."/>
            <person name="Ma L."/>
            <person name="Liu S."/>
            <person name="Liang Y."/>
            <person name="Liu Q."/>
            <person name="He Z."/>
            <person name="Tian L."/>
            <person name="Duan Y."/>
            <person name="Cai W."/>
            <person name="Li H."/>
            <person name="Song F."/>
        </authorList>
    </citation>
    <scope>NUCLEOTIDE SEQUENCE</scope>
    <source>
        <strain evidence="2">Cailab_2023a</strain>
    </source>
</reference>
<feature type="region of interest" description="Disordered" evidence="1">
    <location>
        <begin position="228"/>
        <end position="303"/>
    </location>
</feature>
<feature type="compositionally biased region" description="Basic and acidic residues" evidence="1">
    <location>
        <begin position="431"/>
        <end position="457"/>
    </location>
</feature>
<comment type="caution">
    <text evidence="2">The sequence shown here is derived from an EMBL/GenBank/DDBJ whole genome shotgun (WGS) entry which is preliminary data.</text>
</comment>